<dbReference type="Gene3D" id="2.40.50.140">
    <property type="entry name" value="Nucleic acid-binding proteins"/>
    <property type="match status" value="1"/>
</dbReference>
<keyword evidence="1" id="KW-0378">Hydrolase</keyword>
<keyword evidence="4" id="KW-1185">Reference proteome</keyword>
<dbReference type="InterPro" id="IPR050798">
    <property type="entry name" value="YhaM_exoribonuc/phosphodiest"/>
</dbReference>
<protein>
    <submittedName>
        <fullName evidence="3">3'-5' exoribonuclease</fullName>
    </submittedName>
</protein>
<dbReference type="InterPro" id="IPR012340">
    <property type="entry name" value="NA-bd_OB-fold"/>
</dbReference>
<reference evidence="3 4" key="1">
    <citation type="submission" date="2017-05" db="EMBL/GenBank/DDBJ databases">
        <authorList>
            <person name="Varghese N."/>
            <person name="Submissions S."/>
        </authorList>
    </citation>
    <scope>NUCLEOTIDE SEQUENCE [LARGE SCALE GENOMIC DNA]</scope>
    <source>
        <strain evidence="3 4">DSM 25457</strain>
    </source>
</reference>
<evidence type="ECO:0000313" key="3">
    <source>
        <dbReference type="EMBL" id="SMP51356.1"/>
    </source>
</evidence>
<comment type="caution">
    <text evidence="3">The sequence shown here is derived from an EMBL/GenBank/DDBJ whole genome shotgun (WGS) entry which is preliminary data.</text>
</comment>
<dbReference type="Pfam" id="PF01336">
    <property type="entry name" value="tRNA_anti-codon"/>
    <property type="match status" value="1"/>
</dbReference>
<dbReference type="CDD" id="cd04492">
    <property type="entry name" value="YhaM_OBF_like"/>
    <property type="match status" value="1"/>
</dbReference>
<dbReference type="Pfam" id="PF01966">
    <property type="entry name" value="HD"/>
    <property type="match status" value="1"/>
</dbReference>
<gene>
    <name evidence="3" type="ORF">SAMN06265222_103261</name>
</gene>
<dbReference type="SMART" id="SM00471">
    <property type="entry name" value="HDc"/>
    <property type="match status" value="1"/>
</dbReference>
<accession>A0ABY1PWI0</accession>
<dbReference type="CDD" id="cd00077">
    <property type="entry name" value="HDc"/>
    <property type="match status" value="1"/>
</dbReference>
<dbReference type="Proteomes" id="UP001158067">
    <property type="component" value="Unassembled WGS sequence"/>
</dbReference>
<evidence type="ECO:0000313" key="4">
    <source>
        <dbReference type="Proteomes" id="UP001158067"/>
    </source>
</evidence>
<dbReference type="Gene3D" id="1.10.3210.10">
    <property type="entry name" value="Hypothetical protein af1432"/>
    <property type="match status" value="1"/>
</dbReference>
<dbReference type="SUPFAM" id="SSF109604">
    <property type="entry name" value="HD-domain/PDEase-like"/>
    <property type="match status" value="1"/>
</dbReference>
<dbReference type="InterPro" id="IPR003607">
    <property type="entry name" value="HD/PDEase_dom"/>
</dbReference>
<dbReference type="PANTHER" id="PTHR37294:SF1">
    <property type="entry name" value="3'-5' EXORIBONUCLEASE YHAM"/>
    <property type="match status" value="1"/>
</dbReference>
<dbReference type="InterPro" id="IPR004365">
    <property type="entry name" value="NA-bd_OB_tRNA"/>
</dbReference>
<sequence length="320" mass="35690">MTRTPINELTDGMTLAQSFQAADKQLRVNRQGGKYILLKLSDASGTIAAMMWNADEAIFDRFDRGDYVHCQGRTQIHNGALQIIVTDVERMDASEVSLDEFERFDANQAEQNLSRLRELLATLSQPWLIRLADAYINDESFVLGFRQAAAAVTNHHAYPGGLLEHTLSMMELARLVGPRYSGVDTDLLLIGAFLHDLGKIDELRSSGEISYTDRGQLVGHIVIGLQQLTEKMAEVEASSGETFPAELRYQLEHLIVSHHGMLEYGSPKIPVTLEAVALHHIDNLDAKLASYTAIIDRDIAADSNWTNYTPAIGRKLWKKK</sequence>
<proteinExistence type="predicted"/>
<feature type="domain" description="HD/PDEase" evidence="2">
    <location>
        <begin position="158"/>
        <end position="296"/>
    </location>
</feature>
<evidence type="ECO:0000256" key="1">
    <source>
        <dbReference type="ARBA" id="ARBA00022801"/>
    </source>
</evidence>
<organism evidence="3 4">
    <name type="scientific">Neorhodopirellula lusitana</name>
    <dbReference type="NCBI Taxonomy" id="445327"/>
    <lineage>
        <taxon>Bacteria</taxon>
        <taxon>Pseudomonadati</taxon>
        <taxon>Planctomycetota</taxon>
        <taxon>Planctomycetia</taxon>
        <taxon>Pirellulales</taxon>
        <taxon>Pirellulaceae</taxon>
        <taxon>Neorhodopirellula</taxon>
    </lineage>
</organism>
<evidence type="ECO:0000259" key="2">
    <source>
        <dbReference type="SMART" id="SM00471"/>
    </source>
</evidence>
<dbReference type="InterPro" id="IPR006674">
    <property type="entry name" value="HD_domain"/>
</dbReference>
<dbReference type="RefSeq" id="WP_283432052.1">
    <property type="nucleotide sequence ID" value="NZ_FXUG01000003.1"/>
</dbReference>
<name>A0ABY1PWI0_9BACT</name>
<dbReference type="PANTHER" id="PTHR37294">
    <property type="entry name" value="3'-5' EXORIBONUCLEASE YHAM"/>
    <property type="match status" value="1"/>
</dbReference>
<dbReference type="EMBL" id="FXUG01000003">
    <property type="protein sequence ID" value="SMP51356.1"/>
    <property type="molecule type" value="Genomic_DNA"/>
</dbReference>